<reference evidence="2" key="1">
    <citation type="journal article" date="2019" name="Int. J. Syst. Evol. Microbiol.">
        <title>The Global Catalogue of Microorganisms (GCM) 10K type strain sequencing project: providing services to taxonomists for standard genome sequencing and annotation.</title>
        <authorList>
            <consortium name="The Broad Institute Genomics Platform"/>
            <consortium name="The Broad Institute Genome Sequencing Center for Infectious Disease"/>
            <person name="Wu L."/>
            <person name="Ma J."/>
        </authorList>
    </citation>
    <scope>NUCLEOTIDE SEQUENCE [LARGE SCALE GENOMIC DNA]</scope>
    <source>
        <strain evidence="2">KLKA75</strain>
    </source>
</reference>
<dbReference type="EMBL" id="JBHSIT010000012">
    <property type="protein sequence ID" value="MFC4912421.1"/>
    <property type="molecule type" value="Genomic_DNA"/>
</dbReference>
<keyword evidence="2" id="KW-1185">Reference proteome</keyword>
<dbReference type="RefSeq" id="WP_378262313.1">
    <property type="nucleotide sequence ID" value="NZ_JBHSIT010000012.1"/>
</dbReference>
<evidence type="ECO:0000313" key="2">
    <source>
        <dbReference type="Proteomes" id="UP001595872"/>
    </source>
</evidence>
<sequence length="284" mass="30362">MGKQSRAGRKSRSRSWLSSLAPEHRIALLSVLVAGFTALVAALPAYLALGGGSGRDDGSKAKPVPSLKATAGGFPSFTCQGISRAIGCTMTKWPPGIYMTRNSFPDIKTIPNCHANYEQFLSWIAHNGGVPVGTSGTTITLKPIKGSTVNIKDVVISSTRTAPPKGIVLACAGGAEENVAARIELDQQKPRVTYYCGQDGQECKGPPHTISYPDTLTMDIVGDTQQHFVEWRAWVQLSVNGSRYLLDLGPSVVSSLPEGCPRYDSDGTNKVWKQEAQGDARCKP</sequence>
<evidence type="ECO:0000313" key="1">
    <source>
        <dbReference type="EMBL" id="MFC4912421.1"/>
    </source>
</evidence>
<comment type="caution">
    <text evidence="1">The sequence shown here is derived from an EMBL/GenBank/DDBJ whole genome shotgun (WGS) entry which is preliminary data.</text>
</comment>
<proteinExistence type="predicted"/>
<gene>
    <name evidence="1" type="ORF">ACFPCY_34330</name>
</gene>
<accession>A0ABV9U7M9</accession>
<dbReference type="Proteomes" id="UP001595872">
    <property type="component" value="Unassembled WGS sequence"/>
</dbReference>
<organism evidence="1 2">
    <name type="scientific">Actinomadura gamaensis</name>
    <dbReference type="NCBI Taxonomy" id="1763541"/>
    <lineage>
        <taxon>Bacteria</taxon>
        <taxon>Bacillati</taxon>
        <taxon>Actinomycetota</taxon>
        <taxon>Actinomycetes</taxon>
        <taxon>Streptosporangiales</taxon>
        <taxon>Thermomonosporaceae</taxon>
        <taxon>Actinomadura</taxon>
    </lineage>
</organism>
<protein>
    <submittedName>
        <fullName evidence="1">Uncharacterized protein</fullName>
    </submittedName>
</protein>
<name>A0ABV9U7M9_9ACTN</name>